<reference evidence="4" key="1">
    <citation type="submission" date="2022-08" db="EMBL/GenBank/DDBJ databases">
        <title>Novel sulphate-reducing endosymbionts in the free-living metamonad Anaeramoeba.</title>
        <authorList>
            <person name="Jerlstrom-Hultqvist J."/>
            <person name="Cepicka I."/>
            <person name="Gallot-Lavallee L."/>
            <person name="Salas-Leiva D."/>
            <person name="Curtis B.A."/>
            <person name="Zahonova K."/>
            <person name="Pipaliya S."/>
            <person name="Dacks J."/>
            <person name="Roger A.J."/>
        </authorList>
    </citation>
    <scope>NUCLEOTIDE SEQUENCE</scope>
    <source>
        <strain evidence="4">Busselton2</strain>
    </source>
</reference>
<dbReference type="GO" id="GO:0019901">
    <property type="term" value="F:protein kinase binding"/>
    <property type="evidence" value="ECO:0007669"/>
    <property type="project" value="TreeGrafter"/>
</dbReference>
<dbReference type="AlphaFoldDB" id="A0AAV7ZX14"/>
<dbReference type="GO" id="GO:0000407">
    <property type="term" value="C:phagophore assembly site"/>
    <property type="evidence" value="ECO:0007669"/>
    <property type="project" value="TreeGrafter"/>
</dbReference>
<evidence type="ECO:0000313" key="4">
    <source>
        <dbReference type="EMBL" id="KAJ3445656.1"/>
    </source>
</evidence>
<comment type="similarity">
    <text evidence="1">Belongs to the ATG101 family.</text>
</comment>
<evidence type="ECO:0000313" key="5">
    <source>
        <dbReference type="Proteomes" id="UP001146793"/>
    </source>
</evidence>
<dbReference type="InterPro" id="IPR012445">
    <property type="entry name" value="ATG101"/>
</dbReference>
<evidence type="ECO:0000256" key="1">
    <source>
        <dbReference type="ARBA" id="ARBA00007130"/>
    </source>
</evidence>
<proteinExistence type="inferred from homology"/>
<dbReference type="Pfam" id="PF07855">
    <property type="entry name" value="ATG101"/>
    <property type="match status" value="1"/>
</dbReference>
<protein>
    <recommendedName>
        <fullName evidence="2">Autophagy-related protein 101</fullName>
    </recommendedName>
</protein>
<accession>A0AAV7ZX14</accession>
<name>A0AAV7ZX14_9EUKA</name>
<dbReference type="GO" id="GO:1990316">
    <property type="term" value="C:Atg1/ULK1 kinase complex"/>
    <property type="evidence" value="ECO:0007669"/>
    <property type="project" value="TreeGrafter"/>
</dbReference>
<sequence length="172" mass="20739">MEQFYLPDLKCTSEELFEFLNAIFQTILFNRAIGEVEPRDKKIKNYDIYYVRVKDQEISQKLESETNRFIQKLLNSESKQGEFKLQFYVSKLWSLVGKTWEEWILKVEVVKYQTNENNLFKIKKKTKSLMFEILKKIIDYINLTLSKEDYFPKDQDSDGAIPFKYKYESTIF</sequence>
<dbReference type="GO" id="GO:0000045">
    <property type="term" value="P:autophagosome assembly"/>
    <property type="evidence" value="ECO:0007669"/>
    <property type="project" value="TreeGrafter"/>
</dbReference>
<dbReference type="PANTHER" id="PTHR13292:SF0">
    <property type="entry name" value="AUTOPHAGY-RELATED PROTEIN 101"/>
    <property type="match status" value="1"/>
</dbReference>
<comment type="caution">
    <text evidence="4">The sequence shown here is derived from an EMBL/GenBank/DDBJ whole genome shotgun (WGS) entry which is preliminary data.</text>
</comment>
<dbReference type="PANTHER" id="PTHR13292">
    <property type="entry name" value="AUTOPHAGY-RELATED PROTEIN 101"/>
    <property type="match status" value="1"/>
</dbReference>
<keyword evidence="3" id="KW-0072">Autophagy</keyword>
<organism evidence="4 5">
    <name type="scientific">Anaeramoeba flamelloides</name>
    <dbReference type="NCBI Taxonomy" id="1746091"/>
    <lineage>
        <taxon>Eukaryota</taxon>
        <taxon>Metamonada</taxon>
        <taxon>Anaeramoebidae</taxon>
        <taxon>Anaeramoeba</taxon>
    </lineage>
</organism>
<dbReference type="EMBL" id="JANTQA010000023">
    <property type="protein sequence ID" value="KAJ3445656.1"/>
    <property type="molecule type" value="Genomic_DNA"/>
</dbReference>
<evidence type="ECO:0000256" key="3">
    <source>
        <dbReference type="ARBA" id="ARBA00023006"/>
    </source>
</evidence>
<gene>
    <name evidence="4" type="ORF">M0812_11543</name>
</gene>
<dbReference type="Proteomes" id="UP001146793">
    <property type="component" value="Unassembled WGS sequence"/>
</dbReference>
<evidence type="ECO:0000256" key="2">
    <source>
        <dbReference type="ARBA" id="ARBA00018874"/>
    </source>
</evidence>